<evidence type="ECO:0000313" key="2">
    <source>
        <dbReference type="Proteomes" id="UP001434883"/>
    </source>
</evidence>
<dbReference type="Gene3D" id="2.30.42.10">
    <property type="match status" value="2"/>
</dbReference>
<feature type="non-terminal residue" evidence="1">
    <location>
        <position position="1"/>
    </location>
</feature>
<dbReference type="InterPro" id="IPR051569">
    <property type="entry name" value="SHANK"/>
</dbReference>
<protein>
    <submittedName>
        <fullName evidence="1">SH3 and multiple ankyrin repeat domains protein 1</fullName>
    </submittedName>
</protein>
<comment type="caution">
    <text evidence="1">The sequence shown here is derived from an EMBL/GenBank/DDBJ whole genome shotgun (WGS) entry which is preliminary data.</text>
</comment>
<dbReference type="PANTHER" id="PTHR24135:SF3">
    <property type="entry name" value="SH3 AND MULTIPLE ANKYRIN REPEAT DOMAINS PROTEIN 1"/>
    <property type="match status" value="1"/>
</dbReference>
<name>A0ABV0R1E5_9TELE</name>
<proteinExistence type="predicted"/>
<gene>
    <name evidence="1" type="primary">SHANK1_2</name>
    <name evidence="1" type="ORF">XENOCAPTIV_020768</name>
</gene>
<dbReference type="EMBL" id="JAHRIN010029705">
    <property type="protein sequence ID" value="MEQ2201930.1"/>
    <property type="molecule type" value="Genomic_DNA"/>
</dbReference>
<organism evidence="1 2">
    <name type="scientific">Xenoophorus captivus</name>
    <dbReference type="NCBI Taxonomy" id="1517983"/>
    <lineage>
        <taxon>Eukaryota</taxon>
        <taxon>Metazoa</taxon>
        <taxon>Chordata</taxon>
        <taxon>Craniata</taxon>
        <taxon>Vertebrata</taxon>
        <taxon>Euteleostomi</taxon>
        <taxon>Actinopterygii</taxon>
        <taxon>Neopterygii</taxon>
        <taxon>Teleostei</taxon>
        <taxon>Neoteleostei</taxon>
        <taxon>Acanthomorphata</taxon>
        <taxon>Ovalentaria</taxon>
        <taxon>Atherinomorphae</taxon>
        <taxon>Cyprinodontiformes</taxon>
        <taxon>Goodeidae</taxon>
        <taxon>Xenoophorus</taxon>
    </lineage>
</organism>
<dbReference type="SUPFAM" id="SSF50156">
    <property type="entry name" value="PDZ domain-like"/>
    <property type="match status" value="1"/>
</dbReference>
<accession>A0ABV0R1E5</accession>
<reference evidence="1 2" key="1">
    <citation type="submission" date="2021-06" db="EMBL/GenBank/DDBJ databases">
        <authorList>
            <person name="Palmer J.M."/>
        </authorList>
    </citation>
    <scope>NUCLEOTIDE SEQUENCE [LARGE SCALE GENOMIC DNA]</scope>
    <source>
        <strain evidence="1 2">XC_2019</strain>
        <tissue evidence="1">Muscle</tissue>
    </source>
</reference>
<dbReference type="InterPro" id="IPR036034">
    <property type="entry name" value="PDZ_sf"/>
</dbReference>
<keyword evidence="2" id="KW-1185">Reference proteome</keyword>
<sequence>EKTVLLQKKDNEGFGFVLRGAKAQTPIEEFTPTPAFPALQYLESVNGQNVVKVGHRQVVNMIRQGGNSLMVKVVMVARNPELEDTARKKGNSHIFPGSNFRCCVLLMMMRMTPCLLHPKTPDEMWLPLVTVCVYENPKHYILHLAGFPWQRPSRRKD</sequence>
<dbReference type="PANTHER" id="PTHR24135">
    <property type="entry name" value="SH3 AND MULTIPLE ANKYRIN REPEAT DOMAINS PROTEIN"/>
    <property type="match status" value="1"/>
</dbReference>
<evidence type="ECO:0000313" key="1">
    <source>
        <dbReference type="EMBL" id="MEQ2201930.1"/>
    </source>
</evidence>
<dbReference type="Proteomes" id="UP001434883">
    <property type="component" value="Unassembled WGS sequence"/>
</dbReference>